<gene>
    <name evidence="3" type="ORF">NCGR_LOCUS31360</name>
</gene>
<feature type="compositionally biased region" description="Basic and acidic residues" evidence="1">
    <location>
        <begin position="225"/>
        <end position="234"/>
    </location>
</feature>
<name>A0A811PUU9_9POAL</name>
<dbReference type="PANTHER" id="PTHR31286">
    <property type="entry name" value="GLYCINE-RICH CELL WALL STRUCTURAL PROTEIN 1.8-LIKE"/>
    <property type="match status" value="1"/>
</dbReference>
<organism evidence="3 4">
    <name type="scientific">Miscanthus lutarioriparius</name>
    <dbReference type="NCBI Taxonomy" id="422564"/>
    <lineage>
        <taxon>Eukaryota</taxon>
        <taxon>Viridiplantae</taxon>
        <taxon>Streptophyta</taxon>
        <taxon>Embryophyta</taxon>
        <taxon>Tracheophyta</taxon>
        <taxon>Spermatophyta</taxon>
        <taxon>Magnoliopsida</taxon>
        <taxon>Liliopsida</taxon>
        <taxon>Poales</taxon>
        <taxon>Poaceae</taxon>
        <taxon>PACMAD clade</taxon>
        <taxon>Panicoideae</taxon>
        <taxon>Andropogonodae</taxon>
        <taxon>Andropogoneae</taxon>
        <taxon>Saccharinae</taxon>
        <taxon>Miscanthus</taxon>
    </lineage>
</organism>
<feature type="compositionally biased region" description="Gly residues" evidence="1">
    <location>
        <begin position="244"/>
        <end position="256"/>
    </location>
</feature>
<evidence type="ECO:0000313" key="4">
    <source>
        <dbReference type="Proteomes" id="UP000604825"/>
    </source>
</evidence>
<sequence length="319" mass="35105">MEVDELLKMLQLSEEEKDGVVLAKEDRENLPAVKWMAAAKLLTAKEFSVTSMVSTMRSAWNPAREVTFRGYALMLEELDGSTTIPSEMPSKVLGWIQIHKIPHLFRTEAIVKQLAAKVGEVQEIEMKAIASRTGDFHRVRVKLAAAKPLIRVVTLAPEGQAKILLQVKYEKLPRFCAHCGLMGHVHLECGAREYTEKDLQFGSWMVADAESWHPGTPRFRSSAPGDREMPRDGGGRGGVKPTRGGHGQVSGRGGRGPMWKAKATTTSESGSRKRTSVDVGDDNKDDKELDDMASSPAKTKSRQQKRGEEPPTPTPPPGI</sequence>
<evidence type="ECO:0000256" key="1">
    <source>
        <dbReference type="SAM" id="MobiDB-lite"/>
    </source>
</evidence>
<protein>
    <recommendedName>
        <fullName evidence="2">Zinc knuckle CX2CX4HX4C domain-containing protein</fullName>
    </recommendedName>
</protein>
<evidence type="ECO:0000313" key="3">
    <source>
        <dbReference type="EMBL" id="CAD6247136.1"/>
    </source>
</evidence>
<evidence type="ECO:0000259" key="2">
    <source>
        <dbReference type="Pfam" id="PF14392"/>
    </source>
</evidence>
<dbReference type="EMBL" id="CAJGYO010000007">
    <property type="protein sequence ID" value="CAD6247136.1"/>
    <property type="molecule type" value="Genomic_DNA"/>
</dbReference>
<accession>A0A811PUU9</accession>
<feature type="domain" description="Zinc knuckle CX2CX4HX4C" evidence="2">
    <location>
        <begin position="146"/>
        <end position="189"/>
    </location>
</feature>
<comment type="caution">
    <text evidence="3">The sequence shown here is derived from an EMBL/GenBank/DDBJ whole genome shotgun (WGS) entry which is preliminary data.</text>
</comment>
<dbReference type="InterPro" id="IPR040256">
    <property type="entry name" value="At4g02000-like"/>
</dbReference>
<dbReference type="OrthoDB" id="693793at2759"/>
<feature type="region of interest" description="Disordered" evidence="1">
    <location>
        <begin position="212"/>
        <end position="319"/>
    </location>
</feature>
<dbReference type="InterPro" id="IPR025836">
    <property type="entry name" value="Zn_knuckle_CX2CX4HX4C"/>
</dbReference>
<feature type="compositionally biased region" description="Pro residues" evidence="1">
    <location>
        <begin position="310"/>
        <end position="319"/>
    </location>
</feature>
<reference evidence="3" key="1">
    <citation type="submission" date="2020-10" db="EMBL/GenBank/DDBJ databases">
        <authorList>
            <person name="Han B."/>
            <person name="Lu T."/>
            <person name="Zhao Q."/>
            <person name="Huang X."/>
            <person name="Zhao Y."/>
        </authorList>
    </citation>
    <scope>NUCLEOTIDE SEQUENCE</scope>
</reference>
<dbReference type="Proteomes" id="UP000604825">
    <property type="component" value="Unassembled WGS sequence"/>
</dbReference>
<keyword evidence="4" id="KW-1185">Reference proteome</keyword>
<dbReference type="PANTHER" id="PTHR31286:SF167">
    <property type="entry name" value="OS09G0268800 PROTEIN"/>
    <property type="match status" value="1"/>
</dbReference>
<dbReference type="Pfam" id="PF14392">
    <property type="entry name" value="zf-CCHC_4"/>
    <property type="match status" value="1"/>
</dbReference>
<dbReference type="AlphaFoldDB" id="A0A811PUU9"/>
<proteinExistence type="predicted"/>